<proteinExistence type="predicted"/>
<evidence type="ECO:0000313" key="2">
    <source>
        <dbReference type="Proteomes" id="UP000036356"/>
    </source>
</evidence>
<gene>
    <name evidence="1" type="ORF">DEAC_c31570</name>
</gene>
<dbReference type="PATRIC" id="fig|476652.3.peg.3324"/>
<dbReference type="AlphaFoldDB" id="A0A0J1FMV4"/>
<dbReference type="STRING" id="476652.DEAC_c31570"/>
<name>A0A0J1FMV4_9FIRM</name>
<dbReference type="RefSeq" id="WP_047810978.1">
    <property type="nucleotide sequence ID" value="NZ_LDZY01000011.1"/>
</dbReference>
<comment type="caution">
    <text evidence="1">The sequence shown here is derived from an EMBL/GenBank/DDBJ whole genome shotgun (WGS) entry which is preliminary data.</text>
</comment>
<keyword evidence="2" id="KW-1185">Reference proteome</keyword>
<evidence type="ECO:0000313" key="1">
    <source>
        <dbReference type="EMBL" id="KLU64829.1"/>
    </source>
</evidence>
<dbReference type="Proteomes" id="UP000036356">
    <property type="component" value="Unassembled WGS sequence"/>
</dbReference>
<protein>
    <submittedName>
        <fullName evidence="1">Uncharacterized protein</fullName>
    </submittedName>
</protein>
<dbReference type="EMBL" id="LDZY01000011">
    <property type="protein sequence ID" value="KLU64829.1"/>
    <property type="molecule type" value="Genomic_DNA"/>
</dbReference>
<organism evidence="1 2">
    <name type="scientific">Desulfosporosinus acididurans</name>
    <dbReference type="NCBI Taxonomy" id="476652"/>
    <lineage>
        <taxon>Bacteria</taxon>
        <taxon>Bacillati</taxon>
        <taxon>Bacillota</taxon>
        <taxon>Clostridia</taxon>
        <taxon>Eubacteriales</taxon>
        <taxon>Desulfitobacteriaceae</taxon>
        <taxon>Desulfosporosinus</taxon>
    </lineage>
</organism>
<reference evidence="1 2" key="1">
    <citation type="submission" date="2015-06" db="EMBL/GenBank/DDBJ databases">
        <title>Draft genome of the moderately acidophilic sulfate reducer Candidatus Desulfosporosinus acididurans strain M1.</title>
        <authorList>
            <person name="Poehlein A."/>
            <person name="Petzsch P."/>
            <person name="Johnson B.D."/>
            <person name="Schloemann M."/>
            <person name="Daniel R."/>
            <person name="Muehling M."/>
        </authorList>
    </citation>
    <scope>NUCLEOTIDE SEQUENCE [LARGE SCALE GENOMIC DNA]</scope>
    <source>
        <strain evidence="1 2">M1</strain>
    </source>
</reference>
<sequence>MTIDSSIFDKRIIIKVMTKDGFERITSANDIYNGGVDESEYLIDPTQYDDETSYEMEKYWSEKLGIPVLGDDEEIDFFINTQGLKVGKVKEKKRMLSI</sequence>
<accession>A0A0J1FMV4</accession>